<evidence type="ECO:0000313" key="4">
    <source>
        <dbReference type="Proteomes" id="UP000694920"/>
    </source>
</evidence>
<organism evidence="4 5">
    <name type="scientific">Cephus cinctus</name>
    <name type="common">Wheat stem sawfly</name>
    <dbReference type="NCBI Taxonomy" id="211228"/>
    <lineage>
        <taxon>Eukaryota</taxon>
        <taxon>Metazoa</taxon>
        <taxon>Ecdysozoa</taxon>
        <taxon>Arthropoda</taxon>
        <taxon>Hexapoda</taxon>
        <taxon>Insecta</taxon>
        <taxon>Pterygota</taxon>
        <taxon>Neoptera</taxon>
        <taxon>Endopterygota</taxon>
        <taxon>Hymenoptera</taxon>
        <taxon>Cephoidea</taxon>
        <taxon>Cephidae</taxon>
        <taxon>Cephus</taxon>
    </lineage>
</organism>
<dbReference type="AlphaFoldDB" id="A0AAJ7FUP5"/>
<keyword evidence="4" id="KW-1185">Reference proteome</keyword>
<feature type="coiled-coil region" evidence="1">
    <location>
        <begin position="266"/>
        <end position="293"/>
    </location>
</feature>
<keyword evidence="3" id="KW-0472">Membrane</keyword>
<keyword evidence="3" id="KW-1133">Transmembrane helix</keyword>
<reference evidence="5" key="1">
    <citation type="submission" date="2025-08" db="UniProtKB">
        <authorList>
            <consortium name="RefSeq"/>
        </authorList>
    </citation>
    <scope>IDENTIFICATION</scope>
</reference>
<sequence>MSGADPLSGNTSPIHQPRQSRTHSVGLPARTSLFPEPPPTGNDVAPPIPRRHSATPTVAPPPIPLRPPTIPKRSKNERPIPISKTTVQPRDSKNQKQSYDQSIIQKESRGTPPKIPPASWHYGALDSKKLIDVEFSRKTNSKDCFMSFDKKCAIYGKDFDRSSFAELQRVSRDLEKRLHERVVRSVGVKFGDLETTGDVKEQRHTLHNESTRLHEQLQADELQFAASDFERQLHGNTFQNTEIKLEELQNARIQDIESRFHERLKFDELQNTSRDLEKRLHEKMLNVNELSQQRIKYDIDMERARNILQSNLKKERIGNEKLEKLPKATQTNMPPPLSSICQSPVPKPMSVRQDSNVSSDSFSQTSSPSYTSKTMEAPLLPHKQSNGKVPDRALAPETENPPGSPITKSISTPASLQTIVRFHSGSNMSLHHKIIRDIRRPSSHYVTRGRLRFRFAQVLVNAVALLAIAGGMAAYFKCESHIASHKLSSFYELDARFSTVPVISFTFGMLSLLRCDSIDAHAYI</sequence>
<evidence type="ECO:0000313" key="5">
    <source>
        <dbReference type="RefSeq" id="XP_015609206.1"/>
    </source>
</evidence>
<dbReference type="GeneID" id="107274502"/>
<feature type="transmembrane region" description="Helical" evidence="3">
    <location>
        <begin position="458"/>
        <end position="476"/>
    </location>
</feature>
<feature type="compositionally biased region" description="Polar residues" evidence="2">
    <location>
        <begin position="8"/>
        <end position="23"/>
    </location>
</feature>
<keyword evidence="1" id="KW-0175">Coiled coil</keyword>
<evidence type="ECO:0000256" key="3">
    <source>
        <dbReference type="SAM" id="Phobius"/>
    </source>
</evidence>
<feature type="region of interest" description="Disordered" evidence="2">
    <location>
        <begin position="318"/>
        <end position="410"/>
    </location>
</feature>
<keyword evidence="3" id="KW-0812">Transmembrane</keyword>
<dbReference type="KEGG" id="ccin:107274502"/>
<feature type="compositionally biased region" description="Polar residues" evidence="2">
    <location>
        <begin position="83"/>
        <end position="105"/>
    </location>
</feature>
<accession>A0AAJ7FUP5</accession>
<evidence type="ECO:0000256" key="1">
    <source>
        <dbReference type="SAM" id="Coils"/>
    </source>
</evidence>
<proteinExistence type="predicted"/>
<name>A0AAJ7FUP5_CEPCN</name>
<feature type="compositionally biased region" description="Pro residues" evidence="2">
    <location>
        <begin position="58"/>
        <end position="70"/>
    </location>
</feature>
<gene>
    <name evidence="5" type="primary">LOC107274502</name>
</gene>
<protein>
    <submittedName>
        <fullName evidence="5">Uncharacterized protein LOC107274502 isoform X1</fullName>
    </submittedName>
</protein>
<dbReference type="Proteomes" id="UP000694920">
    <property type="component" value="Unplaced"/>
</dbReference>
<feature type="region of interest" description="Disordered" evidence="2">
    <location>
        <begin position="1"/>
        <end position="121"/>
    </location>
</feature>
<dbReference type="RefSeq" id="XP_015609206.1">
    <property type="nucleotide sequence ID" value="XM_015753720.2"/>
</dbReference>
<evidence type="ECO:0000256" key="2">
    <source>
        <dbReference type="SAM" id="MobiDB-lite"/>
    </source>
</evidence>
<feature type="compositionally biased region" description="Low complexity" evidence="2">
    <location>
        <begin position="355"/>
        <end position="374"/>
    </location>
</feature>